<organism evidence="17 18">
    <name type="scientific">Panaeolus cyanescens</name>
    <dbReference type="NCBI Taxonomy" id="181874"/>
    <lineage>
        <taxon>Eukaryota</taxon>
        <taxon>Fungi</taxon>
        <taxon>Dikarya</taxon>
        <taxon>Basidiomycota</taxon>
        <taxon>Agaricomycotina</taxon>
        <taxon>Agaricomycetes</taxon>
        <taxon>Agaricomycetidae</taxon>
        <taxon>Agaricales</taxon>
        <taxon>Agaricineae</taxon>
        <taxon>Galeropsidaceae</taxon>
        <taxon>Panaeolus</taxon>
    </lineage>
</organism>
<protein>
    <recommendedName>
        <fullName evidence="12">chitin deacetylase</fullName>
        <ecNumber evidence="12">3.5.1.41</ecNumber>
    </recommendedName>
</protein>
<accession>A0A409YCK2</accession>
<evidence type="ECO:0000256" key="11">
    <source>
        <dbReference type="ARBA" id="ARBA00023326"/>
    </source>
</evidence>
<dbReference type="GO" id="GO:0071555">
    <property type="term" value="P:cell wall organization"/>
    <property type="evidence" value="ECO:0007669"/>
    <property type="project" value="UniProtKB-KW"/>
</dbReference>
<comment type="caution">
    <text evidence="17">The sequence shown here is derived from an EMBL/GenBank/DDBJ whole genome shotgun (WGS) entry which is preliminary data.</text>
</comment>
<dbReference type="InterPro" id="IPR002509">
    <property type="entry name" value="NODB_dom"/>
</dbReference>
<evidence type="ECO:0000256" key="7">
    <source>
        <dbReference type="ARBA" id="ARBA00023277"/>
    </source>
</evidence>
<sequence length="447" mass="48951">MASSTYRHRDMKTALCVLSAFAVLGVNGLPDFSVTDATISPPGEKECSAYYYAPVGNAVASFPTIWQPATIMPSDTNAQAKWESIKQYIPDIAPKGNTDGNFDGVVYPADDPDCWWTATKCVTPKAQGIPADIAIMPEPRTLGYGFDDGPNCTHNAFYDYLKSQNQKATMFFIGSNVMNWPLEAQRAITDGHEVCVHTWSHHYLTAMESEDVFAELYYTSSHQACGWSHTNMLQGKECLQPLDRNVPHLADAFLSSNRFYQPPFGDIDDRVRAIANALGLRTVLWKYDSDDWQVGTPTSPTATPQDIDANYQRMIDDAQKGAFDTAGTIILAHELNDFTMQEAIKFYPKLKAAFAHIVPIAVGLNITHPYVEGNTTFPTFEQYITGSMTLSTNFTIANNSVLSTSSSSSPSPTQSEKKSGSIRTLESSNASHLLLALAVFAAAAATL</sequence>
<comment type="subcellular location">
    <subcellularLocation>
        <location evidence="2">Cell membrane</location>
        <topology evidence="2">Lipid-anchor</topology>
        <topology evidence="2">GPI-anchor</topology>
    </subcellularLocation>
</comment>
<name>A0A409YCK2_9AGAR</name>
<dbReference type="InterPro" id="IPR011330">
    <property type="entry name" value="Glyco_hydro/deAcase_b/a-brl"/>
</dbReference>
<evidence type="ECO:0000256" key="5">
    <source>
        <dbReference type="ARBA" id="ARBA00023024"/>
    </source>
</evidence>
<keyword evidence="5" id="KW-0146">Chitin degradation</keyword>
<evidence type="ECO:0000256" key="9">
    <source>
        <dbReference type="ARBA" id="ARBA00023288"/>
    </source>
</evidence>
<evidence type="ECO:0000256" key="3">
    <source>
        <dbReference type="ARBA" id="ARBA00022475"/>
    </source>
</evidence>
<dbReference type="STRING" id="181874.A0A409YCK2"/>
<evidence type="ECO:0000259" key="16">
    <source>
        <dbReference type="PROSITE" id="PS51677"/>
    </source>
</evidence>
<comment type="catalytic activity">
    <reaction evidence="13">
        <text>[(1-&gt;4)-N-acetyl-beta-D-glucosaminyl](n) + n H2O = chitosan + n acetate</text>
        <dbReference type="Rhea" id="RHEA:10464"/>
        <dbReference type="Rhea" id="RHEA-COMP:9593"/>
        <dbReference type="Rhea" id="RHEA-COMP:9597"/>
        <dbReference type="ChEBI" id="CHEBI:15377"/>
        <dbReference type="ChEBI" id="CHEBI:17029"/>
        <dbReference type="ChEBI" id="CHEBI:30089"/>
        <dbReference type="ChEBI" id="CHEBI:57704"/>
        <dbReference type="EC" id="3.5.1.41"/>
    </reaction>
    <physiologicalReaction direction="left-to-right" evidence="13">
        <dbReference type="Rhea" id="RHEA:10465"/>
    </physiologicalReaction>
</comment>
<keyword evidence="3" id="KW-1003">Cell membrane</keyword>
<dbReference type="PANTHER" id="PTHR10587">
    <property type="entry name" value="GLYCOSYL TRANSFERASE-RELATED"/>
    <property type="match status" value="1"/>
</dbReference>
<evidence type="ECO:0000313" key="18">
    <source>
        <dbReference type="Proteomes" id="UP000284842"/>
    </source>
</evidence>
<evidence type="ECO:0000256" key="15">
    <source>
        <dbReference type="SAM" id="SignalP"/>
    </source>
</evidence>
<dbReference type="OrthoDB" id="407355at2759"/>
<keyword evidence="4" id="KW-0325">Glycoprotein</keyword>
<evidence type="ECO:0000256" key="10">
    <source>
        <dbReference type="ARBA" id="ARBA00023316"/>
    </source>
</evidence>
<feature type="compositionally biased region" description="Low complexity" evidence="14">
    <location>
        <begin position="403"/>
        <end position="414"/>
    </location>
</feature>
<dbReference type="InParanoid" id="A0A409YCK2"/>
<keyword evidence="4" id="KW-0336">GPI-anchor</keyword>
<keyword evidence="15" id="KW-0732">Signal</keyword>
<dbReference type="Gene3D" id="3.20.20.370">
    <property type="entry name" value="Glycoside hydrolase/deacetylase"/>
    <property type="match status" value="1"/>
</dbReference>
<evidence type="ECO:0000256" key="14">
    <source>
        <dbReference type="SAM" id="MobiDB-lite"/>
    </source>
</evidence>
<evidence type="ECO:0000256" key="13">
    <source>
        <dbReference type="ARBA" id="ARBA00048494"/>
    </source>
</evidence>
<keyword evidence="9" id="KW-0449">Lipoprotein</keyword>
<keyword evidence="8" id="KW-0170">Cobalt</keyword>
<dbReference type="EC" id="3.5.1.41" evidence="12"/>
<comment type="cofactor">
    <cofactor evidence="1">
        <name>Co(2+)</name>
        <dbReference type="ChEBI" id="CHEBI:48828"/>
    </cofactor>
</comment>
<feature type="domain" description="NodB homology" evidence="16">
    <location>
        <begin position="140"/>
        <end position="363"/>
    </location>
</feature>
<dbReference type="Pfam" id="PF01522">
    <property type="entry name" value="Polysacc_deac_1"/>
    <property type="match status" value="1"/>
</dbReference>
<keyword evidence="6" id="KW-0472">Membrane</keyword>
<evidence type="ECO:0000256" key="12">
    <source>
        <dbReference type="ARBA" id="ARBA00024056"/>
    </source>
</evidence>
<dbReference type="GO" id="GO:0004099">
    <property type="term" value="F:chitin deacetylase activity"/>
    <property type="evidence" value="ECO:0007669"/>
    <property type="project" value="UniProtKB-EC"/>
</dbReference>
<dbReference type="PROSITE" id="PS51677">
    <property type="entry name" value="NODB"/>
    <property type="match status" value="1"/>
</dbReference>
<dbReference type="GO" id="GO:0006032">
    <property type="term" value="P:chitin catabolic process"/>
    <property type="evidence" value="ECO:0007669"/>
    <property type="project" value="UniProtKB-KW"/>
</dbReference>
<keyword evidence="10" id="KW-0961">Cell wall biogenesis/degradation</keyword>
<dbReference type="InterPro" id="IPR050248">
    <property type="entry name" value="Polysacc_deacetylase_ArnD"/>
</dbReference>
<dbReference type="GO" id="GO:0005886">
    <property type="term" value="C:plasma membrane"/>
    <property type="evidence" value="ECO:0007669"/>
    <property type="project" value="UniProtKB-SubCell"/>
</dbReference>
<dbReference type="GO" id="GO:0098552">
    <property type="term" value="C:side of membrane"/>
    <property type="evidence" value="ECO:0007669"/>
    <property type="project" value="UniProtKB-KW"/>
</dbReference>
<evidence type="ECO:0000256" key="4">
    <source>
        <dbReference type="ARBA" id="ARBA00022622"/>
    </source>
</evidence>
<feature type="signal peptide" evidence="15">
    <location>
        <begin position="1"/>
        <end position="28"/>
    </location>
</feature>
<proteinExistence type="predicted"/>
<dbReference type="SUPFAM" id="SSF88713">
    <property type="entry name" value="Glycoside hydrolase/deacetylase"/>
    <property type="match status" value="1"/>
</dbReference>
<keyword evidence="18" id="KW-1185">Reference proteome</keyword>
<dbReference type="Proteomes" id="UP000284842">
    <property type="component" value="Unassembled WGS sequence"/>
</dbReference>
<keyword evidence="11" id="KW-0624">Polysaccharide degradation</keyword>
<gene>
    <name evidence="17" type="ORF">CVT24_000943</name>
</gene>
<evidence type="ECO:0000256" key="6">
    <source>
        <dbReference type="ARBA" id="ARBA00023136"/>
    </source>
</evidence>
<dbReference type="AlphaFoldDB" id="A0A409YCK2"/>
<dbReference type="EMBL" id="NHTK01001295">
    <property type="protein sequence ID" value="PPR00737.1"/>
    <property type="molecule type" value="Genomic_DNA"/>
</dbReference>
<evidence type="ECO:0000256" key="2">
    <source>
        <dbReference type="ARBA" id="ARBA00004609"/>
    </source>
</evidence>
<feature type="region of interest" description="Disordered" evidence="14">
    <location>
        <begin position="403"/>
        <end position="422"/>
    </location>
</feature>
<dbReference type="GO" id="GO:0009272">
    <property type="term" value="P:fungal-type cell wall biogenesis"/>
    <property type="evidence" value="ECO:0007669"/>
    <property type="project" value="UniProtKB-ARBA"/>
</dbReference>
<reference evidence="17 18" key="1">
    <citation type="journal article" date="2018" name="Evol. Lett.">
        <title>Horizontal gene cluster transfer increased hallucinogenic mushroom diversity.</title>
        <authorList>
            <person name="Reynolds H.T."/>
            <person name="Vijayakumar V."/>
            <person name="Gluck-Thaler E."/>
            <person name="Korotkin H.B."/>
            <person name="Matheny P.B."/>
            <person name="Slot J.C."/>
        </authorList>
    </citation>
    <scope>NUCLEOTIDE SEQUENCE [LARGE SCALE GENOMIC DNA]</scope>
    <source>
        <strain evidence="17 18">2629</strain>
    </source>
</reference>
<evidence type="ECO:0000256" key="8">
    <source>
        <dbReference type="ARBA" id="ARBA00023285"/>
    </source>
</evidence>
<dbReference type="GO" id="GO:0000272">
    <property type="term" value="P:polysaccharide catabolic process"/>
    <property type="evidence" value="ECO:0007669"/>
    <property type="project" value="UniProtKB-KW"/>
</dbReference>
<evidence type="ECO:0000313" key="17">
    <source>
        <dbReference type="EMBL" id="PPR00737.1"/>
    </source>
</evidence>
<dbReference type="PANTHER" id="PTHR10587:SF98">
    <property type="entry name" value="CHITIN DEACETYLASE"/>
    <property type="match status" value="1"/>
</dbReference>
<keyword evidence="7" id="KW-0119">Carbohydrate metabolism</keyword>
<evidence type="ECO:0000256" key="1">
    <source>
        <dbReference type="ARBA" id="ARBA00001941"/>
    </source>
</evidence>
<feature type="chain" id="PRO_5019257244" description="chitin deacetylase" evidence="15">
    <location>
        <begin position="29"/>
        <end position="447"/>
    </location>
</feature>